<keyword evidence="6" id="KW-0408">Iron</keyword>
<keyword evidence="7" id="KW-0406">Ion transport</keyword>
<dbReference type="Pfam" id="PF00005">
    <property type="entry name" value="ABC_tran"/>
    <property type="match status" value="1"/>
</dbReference>
<evidence type="ECO:0000256" key="4">
    <source>
        <dbReference type="ARBA" id="ARBA00022741"/>
    </source>
</evidence>
<dbReference type="CDD" id="cd03259">
    <property type="entry name" value="ABC_Carb_Solutes_like"/>
    <property type="match status" value="1"/>
</dbReference>
<evidence type="ECO:0000256" key="5">
    <source>
        <dbReference type="ARBA" id="ARBA00022840"/>
    </source>
</evidence>
<proteinExistence type="predicted"/>
<protein>
    <recommendedName>
        <fullName evidence="9">ABC-type quaternary amine transporter</fullName>
        <ecNumber evidence="9">7.6.2.9</ecNumber>
    </recommendedName>
</protein>
<dbReference type="GO" id="GO:0015418">
    <property type="term" value="F:ABC-type quaternary ammonium compound transporting activity"/>
    <property type="evidence" value="ECO:0007669"/>
    <property type="project" value="UniProtKB-EC"/>
</dbReference>
<name>A0A6J4N0N8_9ACTN</name>
<keyword evidence="1" id="KW-0813">Transport</keyword>
<dbReference type="InterPro" id="IPR027417">
    <property type="entry name" value="P-loop_NTPase"/>
</dbReference>
<feature type="domain" description="ABC transporter" evidence="10">
    <location>
        <begin position="2"/>
        <end position="232"/>
    </location>
</feature>
<dbReference type="InterPro" id="IPR003439">
    <property type="entry name" value="ABC_transporter-like_ATP-bd"/>
</dbReference>
<dbReference type="GO" id="GO:0015408">
    <property type="term" value="F:ABC-type ferric iron transporter activity"/>
    <property type="evidence" value="ECO:0007669"/>
    <property type="project" value="InterPro"/>
</dbReference>
<evidence type="ECO:0000256" key="7">
    <source>
        <dbReference type="ARBA" id="ARBA00023065"/>
    </source>
</evidence>
<dbReference type="PROSITE" id="PS00211">
    <property type="entry name" value="ABC_TRANSPORTER_1"/>
    <property type="match status" value="1"/>
</dbReference>
<dbReference type="EC" id="7.6.2.9" evidence="9"/>
<evidence type="ECO:0000256" key="3">
    <source>
        <dbReference type="ARBA" id="ARBA00022496"/>
    </source>
</evidence>
<keyword evidence="8" id="KW-0472">Membrane</keyword>
<dbReference type="Gene3D" id="3.40.50.300">
    <property type="entry name" value="P-loop containing nucleotide triphosphate hydrolases"/>
    <property type="match status" value="1"/>
</dbReference>
<evidence type="ECO:0000259" key="10">
    <source>
        <dbReference type="PROSITE" id="PS50893"/>
    </source>
</evidence>
<dbReference type="EMBL" id="CADCUK010000108">
    <property type="protein sequence ID" value="CAA9374126.1"/>
    <property type="molecule type" value="Genomic_DNA"/>
</dbReference>
<dbReference type="AlphaFoldDB" id="A0A6J4N0N8"/>
<keyword evidence="5" id="KW-0067">ATP-binding</keyword>
<accession>A0A6J4N0N8</accession>
<dbReference type="SMART" id="SM00382">
    <property type="entry name" value="AAA"/>
    <property type="match status" value="1"/>
</dbReference>
<dbReference type="InterPro" id="IPR050093">
    <property type="entry name" value="ABC_SmlMolc_Importer"/>
</dbReference>
<gene>
    <name evidence="11" type="ORF">AVDCRST_MAG47-1626</name>
</gene>
<dbReference type="InterPro" id="IPR015853">
    <property type="entry name" value="ABC_transpr_FbpC"/>
</dbReference>
<dbReference type="GO" id="GO:0005524">
    <property type="term" value="F:ATP binding"/>
    <property type="evidence" value="ECO:0007669"/>
    <property type="project" value="UniProtKB-KW"/>
</dbReference>
<dbReference type="GO" id="GO:0016020">
    <property type="term" value="C:membrane"/>
    <property type="evidence" value="ECO:0007669"/>
    <property type="project" value="InterPro"/>
</dbReference>
<evidence type="ECO:0000256" key="2">
    <source>
        <dbReference type="ARBA" id="ARBA00022475"/>
    </source>
</evidence>
<dbReference type="PANTHER" id="PTHR42781:SF4">
    <property type="entry name" value="SPERMIDINE_PUTRESCINE IMPORT ATP-BINDING PROTEIN POTA"/>
    <property type="match status" value="1"/>
</dbReference>
<dbReference type="InterPro" id="IPR017871">
    <property type="entry name" value="ABC_transporter-like_CS"/>
</dbReference>
<dbReference type="PROSITE" id="PS50893">
    <property type="entry name" value="ABC_TRANSPORTER_2"/>
    <property type="match status" value="1"/>
</dbReference>
<sequence length="329" mass="34803">MLTVEHLTVTFGRTTAVADVSLQLPRGEVLAVLGPSGCGKSTLLRAVAGLERPDAGRVLFDDVDVTGLPTHRRDFALMFQDGQLFPHLPVAGNVGYPLRMRRTPRADRDARVAELLELVGLPGHGDRSPDTLSGGERQRVALARALAVRPRLLLLDEPLSALDRNLRERLAADLHDILRAESTTALLVTHDHDEAFAVADRMALMRDGRLVQSGTVEEVWRHPADADTARFLGYAAVVTGSAAAVLLGGAPAEDGSPALALRRSALQLDPSGPLTGTVRSARVGAELTRLVVDVAGVGTVDAVAGLAVPVAAGEQVRLRLDGSRVARLG</sequence>
<evidence type="ECO:0000256" key="6">
    <source>
        <dbReference type="ARBA" id="ARBA00023004"/>
    </source>
</evidence>
<dbReference type="PANTHER" id="PTHR42781">
    <property type="entry name" value="SPERMIDINE/PUTRESCINE IMPORT ATP-BINDING PROTEIN POTA"/>
    <property type="match status" value="1"/>
</dbReference>
<evidence type="ECO:0000256" key="1">
    <source>
        <dbReference type="ARBA" id="ARBA00022448"/>
    </source>
</evidence>
<dbReference type="SUPFAM" id="SSF52540">
    <property type="entry name" value="P-loop containing nucleoside triphosphate hydrolases"/>
    <property type="match status" value="1"/>
</dbReference>
<evidence type="ECO:0000256" key="8">
    <source>
        <dbReference type="ARBA" id="ARBA00023136"/>
    </source>
</evidence>
<dbReference type="InterPro" id="IPR003593">
    <property type="entry name" value="AAA+_ATPase"/>
</dbReference>
<keyword evidence="2" id="KW-1003">Cell membrane</keyword>
<organism evidence="11">
    <name type="scientific">uncultured Nocardioidaceae bacterium</name>
    <dbReference type="NCBI Taxonomy" id="253824"/>
    <lineage>
        <taxon>Bacteria</taxon>
        <taxon>Bacillati</taxon>
        <taxon>Actinomycetota</taxon>
        <taxon>Actinomycetes</taxon>
        <taxon>Propionibacteriales</taxon>
        <taxon>Nocardioidaceae</taxon>
        <taxon>environmental samples</taxon>
    </lineage>
</organism>
<keyword evidence="3" id="KW-0410">Iron transport</keyword>
<keyword evidence="4" id="KW-0547">Nucleotide-binding</keyword>
<reference evidence="11" key="1">
    <citation type="submission" date="2020-02" db="EMBL/GenBank/DDBJ databases">
        <authorList>
            <person name="Meier V. D."/>
        </authorList>
    </citation>
    <scope>NUCLEOTIDE SEQUENCE</scope>
    <source>
        <strain evidence="11">AVDCRST_MAG47</strain>
    </source>
</reference>
<evidence type="ECO:0000256" key="9">
    <source>
        <dbReference type="ARBA" id="ARBA00066388"/>
    </source>
</evidence>
<dbReference type="GO" id="GO:0016887">
    <property type="term" value="F:ATP hydrolysis activity"/>
    <property type="evidence" value="ECO:0007669"/>
    <property type="project" value="InterPro"/>
</dbReference>
<evidence type="ECO:0000313" key="11">
    <source>
        <dbReference type="EMBL" id="CAA9374126.1"/>
    </source>
</evidence>
<dbReference type="FunFam" id="3.40.50.300:FF:000425">
    <property type="entry name" value="Probable ABC transporter, ATP-binding subunit"/>
    <property type="match status" value="1"/>
</dbReference>